<dbReference type="RefSeq" id="WP_134762390.1">
    <property type="nucleotide sequence ID" value="NZ_SOZD01000003.1"/>
</dbReference>
<accession>A0A4Y8RJW3</accession>
<evidence type="ECO:0000313" key="13">
    <source>
        <dbReference type="Proteomes" id="UP000298179"/>
    </source>
</evidence>
<dbReference type="SMART" id="SM00382">
    <property type="entry name" value="AAA"/>
    <property type="match status" value="2"/>
</dbReference>
<dbReference type="EMBL" id="SOZD01000003">
    <property type="protein sequence ID" value="TFF23284.1"/>
    <property type="molecule type" value="Genomic_DNA"/>
</dbReference>
<dbReference type="AlphaFoldDB" id="A0A4Y8RJW3"/>
<feature type="domain" description="ABC transporter" evidence="11">
    <location>
        <begin position="264"/>
        <end position="511"/>
    </location>
</feature>
<keyword evidence="9" id="KW-1278">Translocase</keyword>
<keyword evidence="7" id="KW-0547">Nucleotide-binding</keyword>
<dbReference type="Pfam" id="PF00005">
    <property type="entry name" value="ABC_tran"/>
    <property type="match status" value="2"/>
</dbReference>
<dbReference type="PROSITE" id="PS00211">
    <property type="entry name" value="ABC_TRANSPORTER_1"/>
    <property type="match status" value="1"/>
</dbReference>
<dbReference type="InterPro" id="IPR003439">
    <property type="entry name" value="ABC_transporter-like_ATP-bd"/>
</dbReference>
<evidence type="ECO:0000256" key="8">
    <source>
        <dbReference type="ARBA" id="ARBA00022840"/>
    </source>
</evidence>
<evidence type="ECO:0000256" key="7">
    <source>
        <dbReference type="ARBA" id="ARBA00022741"/>
    </source>
</evidence>
<dbReference type="Gene3D" id="3.40.50.300">
    <property type="entry name" value="P-loop containing nucleotide triphosphate hydrolases"/>
    <property type="match status" value="2"/>
</dbReference>
<evidence type="ECO:0000256" key="2">
    <source>
        <dbReference type="ARBA" id="ARBA00005417"/>
    </source>
</evidence>
<keyword evidence="3" id="KW-0813">Transport</keyword>
<dbReference type="FunFam" id="3.40.50.300:FF:000127">
    <property type="entry name" value="Ribose import ATP-binding protein RbsA"/>
    <property type="match status" value="1"/>
</dbReference>
<dbReference type="InterPro" id="IPR017871">
    <property type="entry name" value="ABC_transporter-like_CS"/>
</dbReference>
<dbReference type="OrthoDB" id="9805029at2"/>
<dbReference type="InterPro" id="IPR027417">
    <property type="entry name" value="P-loop_NTPase"/>
</dbReference>
<dbReference type="InterPro" id="IPR050107">
    <property type="entry name" value="ABC_carbohydrate_import_ATPase"/>
</dbReference>
<name>A0A4Y8RJW3_9HYPH</name>
<dbReference type="PANTHER" id="PTHR43790:SF3">
    <property type="entry name" value="D-ALLOSE IMPORT ATP-BINDING PROTEIN ALSA-RELATED"/>
    <property type="match status" value="1"/>
</dbReference>
<dbReference type="Proteomes" id="UP000298179">
    <property type="component" value="Unassembled WGS sequence"/>
</dbReference>
<keyword evidence="6" id="KW-0677">Repeat</keyword>
<comment type="caution">
    <text evidence="12">The sequence shown here is derived from an EMBL/GenBank/DDBJ whole genome shotgun (WGS) entry which is preliminary data.</text>
</comment>
<dbReference type="PANTHER" id="PTHR43790">
    <property type="entry name" value="CARBOHYDRATE TRANSPORT ATP-BINDING PROTEIN MG119-RELATED"/>
    <property type="match status" value="1"/>
</dbReference>
<comment type="subcellular location">
    <subcellularLocation>
        <location evidence="1">Cell membrane</location>
        <topology evidence="1">Peripheral membrane protein</topology>
    </subcellularLocation>
</comment>
<evidence type="ECO:0000256" key="3">
    <source>
        <dbReference type="ARBA" id="ARBA00022448"/>
    </source>
</evidence>
<keyword evidence="8 12" id="KW-0067">ATP-binding</keyword>
<evidence type="ECO:0000256" key="9">
    <source>
        <dbReference type="ARBA" id="ARBA00022967"/>
    </source>
</evidence>
<proteinExistence type="inferred from homology"/>
<feature type="domain" description="ABC transporter" evidence="11">
    <location>
        <begin position="19"/>
        <end position="254"/>
    </location>
</feature>
<keyword evidence="4" id="KW-1003">Cell membrane</keyword>
<reference evidence="12 13" key="1">
    <citation type="submission" date="2019-03" db="EMBL/GenBank/DDBJ databases">
        <title>Jiella endophytica sp. nov., a novel endophytic bacterium isolated from root of Ficus microcarpa Linn. f.</title>
        <authorList>
            <person name="Tuo L."/>
        </authorList>
    </citation>
    <scope>NUCLEOTIDE SEQUENCE [LARGE SCALE GENOMIC DNA]</scope>
    <source>
        <strain evidence="12 13">CBS5Q-3</strain>
    </source>
</reference>
<evidence type="ECO:0000313" key="12">
    <source>
        <dbReference type="EMBL" id="TFF23284.1"/>
    </source>
</evidence>
<keyword evidence="5" id="KW-0762">Sugar transport</keyword>
<dbReference type="CDD" id="cd03216">
    <property type="entry name" value="ABC_Carb_Monos_I"/>
    <property type="match status" value="1"/>
</dbReference>
<dbReference type="GO" id="GO:0005524">
    <property type="term" value="F:ATP binding"/>
    <property type="evidence" value="ECO:0007669"/>
    <property type="project" value="UniProtKB-KW"/>
</dbReference>
<keyword evidence="13" id="KW-1185">Reference proteome</keyword>
<dbReference type="GO" id="GO:0005886">
    <property type="term" value="C:plasma membrane"/>
    <property type="evidence" value="ECO:0007669"/>
    <property type="project" value="UniProtKB-SubCell"/>
</dbReference>
<dbReference type="CDD" id="cd03215">
    <property type="entry name" value="ABC_Carb_Monos_II"/>
    <property type="match status" value="1"/>
</dbReference>
<dbReference type="PROSITE" id="PS50893">
    <property type="entry name" value="ABC_TRANSPORTER_2"/>
    <property type="match status" value="2"/>
</dbReference>
<evidence type="ECO:0000256" key="5">
    <source>
        <dbReference type="ARBA" id="ARBA00022597"/>
    </source>
</evidence>
<evidence type="ECO:0000256" key="10">
    <source>
        <dbReference type="ARBA" id="ARBA00023136"/>
    </source>
</evidence>
<gene>
    <name evidence="12" type="ORF">E3C22_12730</name>
</gene>
<evidence type="ECO:0000256" key="4">
    <source>
        <dbReference type="ARBA" id="ARBA00022475"/>
    </source>
</evidence>
<organism evidence="12 13">
    <name type="scientific">Jiella endophytica</name>
    <dbReference type="NCBI Taxonomy" id="2558362"/>
    <lineage>
        <taxon>Bacteria</taxon>
        <taxon>Pseudomonadati</taxon>
        <taxon>Pseudomonadota</taxon>
        <taxon>Alphaproteobacteria</taxon>
        <taxon>Hyphomicrobiales</taxon>
        <taxon>Aurantimonadaceae</taxon>
        <taxon>Jiella</taxon>
    </lineage>
</organism>
<evidence type="ECO:0000256" key="1">
    <source>
        <dbReference type="ARBA" id="ARBA00004202"/>
    </source>
</evidence>
<dbReference type="GO" id="GO:0016887">
    <property type="term" value="F:ATP hydrolysis activity"/>
    <property type="evidence" value="ECO:0007669"/>
    <property type="project" value="InterPro"/>
</dbReference>
<comment type="similarity">
    <text evidence="2">Belongs to the ABC transporter superfamily.</text>
</comment>
<sequence length="517" mass="56011">MEPAATSTTPRNETAEPLLVLSGVTKRFPGVLALDDVDLDVKAGELHVLFGENGAGKSTLINVISGTFPPTSGSFRFGGEEMAELTPHKARAIGISPVFQEFSLVPSLTVEENLFLGRERSAAGILDAGGMRRRARELIAELGFDLDPKARVDKLDRAHQQMAEIAKALLGKVRLLILDEPTASLTERETGRLFELIARLKSQGVGIIYVSHRMREIRALADRVTVLRDGRHIKTLDAATVTDSELVELMTGRKIDVLFPAITHRPGEVAIAVEKLATADGQVADVDFFARAGEITGVAGLVGCGKSELVRAIYGIEPIASGSVTLRGETVTALDPRSSLRRGVAYFPANRGVEGLALSRPIRENVSMAALDLGRYQRRGIIRRTAERSLIGPIMETLKLRPPNIERAVGNLSGGNRQKVMLGRAMARDLDIFLFDEPSVGIDVGAKVEVYEFIKRLVEAGAAVVVVSSELPEVLALSNRLYVMHHGRIAALLEGEAMTEQNVLSSFFEEEAREKAA</sequence>
<keyword evidence="10" id="KW-0472">Membrane</keyword>
<evidence type="ECO:0000256" key="6">
    <source>
        <dbReference type="ARBA" id="ARBA00022737"/>
    </source>
</evidence>
<protein>
    <submittedName>
        <fullName evidence="12">Sugar ABC transporter ATP-binding protein</fullName>
    </submittedName>
</protein>
<evidence type="ECO:0000259" key="11">
    <source>
        <dbReference type="PROSITE" id="PS50893"/>
    </source>
</evidence>
<dbReference type="SUPFAM" id="SSF52540">
    <property type="entry name" value="P-loop containing nucleoside triphosphate hydrolases"/>
    <property type="match status" value="2"/>
</dbReference>
<dbReference type="InterPro" id="IPR003593">
    <property type="entry name" value="AAA+_ATPase"/>
</dbReference>